<dbReference type="EMBL" id="QXFU01000113">
    <property type="protein sequence ID" value="KAE9043785.1"/>
    <property type="molecule type" value="Genomic_DNA"/>
</dbReference>
<dbReference type="Proteomes" id="UP000429607">
    <property type="component" value="Unassembled WGS sequence"/>
</dbReference>
<dbReference type="InterPro" id="IPR014855">
    <property type="entry name" value="NOZZLE"/>
</dbReference>
<dbReference type="SUPFAM" id="SSF49482">
    <property type="entry name" value="Aromatic compound dioxygenase"/>
    <property type="match status" value="1"/>
</dbReference>
<proteinExistence type="predicted"/>
<accession>A0A6A3NQF2</accession>
<evidence type="ECO:0000313" key="4">
    <source>
        <dbReference type="EMBL" id="KAE9049596.1"/>
    </source>
</evidence>
<evidence type="ECO:0000256" key="2">
    <source>
        <dbReference type="SAM" id="SignalP"/>
    </source>
</evidence>
<evidence type="ECO:0000313" key="6">
    <source>
        <dbReference type="Proteomes" id="UP000429607"/>
    </source>
</evidence>
<dbReference type="GO" id="GO:0016702">
    <property type="term" value="F:oxidoreductase activity, acting on single donors with incorporation of molecular oxygen, incorporation of two atoms of oxygen"/>
    <property type="evidence" value="ECO:0007669"/>
    <property type="project" value="InterPro"/>
</dbReference>
<dbReference type="EMBL" id="QXFT01000062">
    <property type="protein sequence ID" value="KAE9356931.1"/>
    <property type="molecule type" value="Genomic_DNA"/>
</dbReference>
<dbReference type="Gene3D" id="2.60.130.10">
    <property type="entry name" value="Aromatic compound dioxygenase"/>
    <property type="match status" value="1"/>
</dbReference>
<dbReference type="CDD" id="cd03457">
    <property type="entry name" value="intradiol_dioxygenase_like"/>
    <property type="match status" value="1"/>
</dbReference>
<reference evidence="6 8" key="1">
    <citation type="submission" date="2018-09" db="EMBL/GenBank/DDBJ databases">
        <title>Genomic investigation of the strawberry pathogen Phytophthora fragariae indicates pathogenicity is determined by transcriptional variation in three key races.</title>
        <authorList>
            <person name="Adams T.M."/>
            <person name="Armitage A.D."/>
            <person name="Sobczyk M.K."/>
            <person name="Bates H.J."/>
            <person name="Dunwell J.M."/>
            <person name="Nellist C.F."/>
            <person name="Harrison R.J."/>
        </authorList>
    </citation>
    <scope>NUCLEOTIDE SEQUENCE [LARGE SCALE GENOMIC DNA]</scope>
    <source>
        <strain evidence="4 6">SCRP249</strain>
        <strain evidence="3 8">SCRP324</strain>
        <strain evidence="5 7">SCRP333</strain>
    </source>
</reference>
<dbReference type="GO" id="GO:0005506">
    <property type="term" value="F:iron ion binding"/>
    <property type="evidence" value="ECO:0007669"/>
    <property type="project" value="InterPro"/>
</dbReference>
<feature type="region of interest" description="Disordered" evidence="1">
    <location>
        <begin position="352"/>
        <end position="386"/>
    </location>
</feature>
<evidence type="ECO:0000313" key="5">
    <source>
        <dbReference type="EMBL" id="KAE9356931.1"/>
    </source>
</evidence>
<dbReference type="Proteomes" id="UP000435112">
    <property type="component" value="Unassembled WGS sequence"/>
</dbReference>
<feature type="compositionally biased region" description="Gly residues" evidence="1">
    <location>
        <begin position="362"/>
        <end position="374"/>
    </location>
</feature>
<evidence type="ECO:0008006" key="9">
    <source>
        <dbReference type="Google" id="ProtNLM"/>
    </source>
</evidence>
<dbReference type="AlphaFoldDB" id="A0A6A3NQF2"/>
<evidence type="ECO:0000313" key="8">
    <source>
        <dbReference type="Proteomes" id="UP000435112"/>
    </source>
</evidence>
<keyword evidence="7" id="KW-1185">Reference proteome</keyword>
<dbReference type="EMBL" id="QXFV01000116">
    <property type="protein sequence ID" value="KAE9049596.1"/>
    <property type="molecule type" value="Genomic_DNA"/>
</dbReference>
<name>A0A6A3NQF2_9STRA</name>
<evidence type="ECO:0000313" key="7">
    <source>
        <dbReference type="Proteomes" id="UP000434957"/>
    </source>
</evidence>
<comment type="caution">
    <text evidence="3">The sequence shown here is derived from an EMBL/GenBank/DDBJ whole genome shotgun (WGS) entry which is preliminary data.</text>
</comment>
<dbReference type="InterPro" id="IPR015889">
    <property type="entry name" value="Intradiol_dOase_core"/>
</dbReference>
<evidence type="ECO:0000256" key="1">
    <source>
        <dbReference type="SAM" id="MobiDB-lite"/>
    </source>
</evidence>
<feature type="chain" id="PRO_5033522538" description="Intradiol ring-cleavage dioxygenases domain-containing protein" evidence="2">
    <location>
        <begin position="23"/>
        <end position="386"/>
    </location>
</feature>
<dbReference type="OrthoDB" id="121380at2759"/>
<evidence type="ECO:0000313" key="3">
    <source>
        <dbReference type="EMBL" id="KAE9043785.1"/>
    </source>
</evidence>
<gene>
    <name evidence="4" type="ORF">PR001_g3160</name>
    <name evidence="3" type="ORF">PR002_g3146</name>
    <name evidence="5" type="ORF">PR003_g2041</name>
</gene>
<organism evidence="3 8">
    <name type="scientific">Phytophthora rubi</name>
    <dbReference type="NCBI Taxonomy" id="129364"/>
    <lineage>
        <taxon>Eukaryota</taxon>
        <taxon>Sar</taxon>
        <taxon>Stramenopiles</taxon>
        <taxon>Oomycota</taxon>
        <taxon>Peronosporomycetes</taxon>
        <taxon>Peronosporales</taxon>
        <taxon>Peronosporaceae</taxon>
        <taxon>Phytophthora</taxon>
    </lineage>
</organism>
<dbReference type="GO" id="GO:0003700">
    <property type="term" value="F:DNA-binding transcription factor activity"/>
    <property type="evidence" value="ECO:0007669"/>
    <property type="project" value="InterPro"/>
</dbReference>
<dbReference type="PANTHER" id="PTHR34315:SF1">
    <property type="entry name" value="INTRADIOL RING-CLEAVAGE DIOXYGENASES DOMAIN-CONTAINING PROTEIN-RELATED"/>
    <property type="match status" value="1"/>
</dbReference>
<feature type="signal peptide" evidence="2">
    <location>
        <begin position="1"/>
        <end position="22"/>
    </location>
</feature>
<protein>
    <recommendedName>
        <fullName evidence="9">Intradiol ring-cleavage dioxygenases domain-containing protein</fullName>
    </recommendedName>
</protein>
<sequence>MIRLSTIFVLATVTVSAMTTYAHPIGQQPHTQSVMEHAQRRLFQTDSHRSLQGCKDSPQARKLQERNAARRATTMENLQARRRLGGYAHISQTKGDTVAPATEYESNLVIKDVSDVNASVLFGSDVKCVLEPEVTEGPYYVNGEFIRTDVREGQEGVSLYAELQFVGVNTCEPVSNLFVDFWHCNATGVYSGVVANGNGDTSDASNINNTAFRGLAPTDVDGVVTFSSVFPGHYTGRATHIHVLGSYNGTVLKNNTYSGGVGAHVGQLFFDQALISEVEAAGVYATNTQEITLNANDNIYNQSAATGFDPIMEYALLGDTVEDGIFAWISVGVDMTLAKSVSAASTITAKGGVANANSMGPPGSGSWGPMGSGSWGPPPGSDATQS</sequence>
<dbReference type="Proteomes" id="UP000434957">
    <property type="component" value="Unassembled WGS sequence"/>
</dbReference>
<dbReference type="Pfam" id="PF08744">
    <property type="entry name" value="NOZZLE"/>
    <property type="match status" value="1"/>
</dbReference>
<keyword evidence="2" id="KW-0732">Signal</keyword>
<dbReference type="PANTHER" id="PTHR34315">
    <property type="match status" value="1"/>
</dbReference>